<dbReference type="EMBL" id="CADCUA010000298">
    <property type="protein sequence ID" value="CAA9318519.1"/>
    <property type="molecule type" value="Genomic_DNA"/>
</dbReference>
<accession>A0A6J4KZ84</accession>
<dbReference type="AlphaFoldDB" id="A0A6J4KZ84"/>
<reference evidence="1" key="1">
    <citation type="submission" date="2020-02" db="EMBL/GenBank/DDBJ databases">
        <authorList>
            <person name="Meier V. D."/>
        </authorList>
    </citation>
    <scope>NUCLEOTIDE SEQUENCE</scope>
    <source>
        <strain evidence="1">AVDCRST_MAG71</strain>
    </source>
</reference>
<evidence type="ECO:0000313" key="1">
    <source>
        <dbReference type="EMBL" id="CAA9318519.1"/>
    </source>
</evidence>
<proteinExistence type="predicted"/>
<sequence length="104" mass="11665">MSSQESHARRILSRPELELELARIAVRLREGDLARRIAAREDIREAKWLYGELETLASRVAPEHASYFARRVEGIASQLTAVNLWQGTTAQPVDNAENEARPAG</sequence>
<organism evidence="1">
    <name type="scientific">uncultured Lysobacter sp</name>
    <dbReference type="NCBI Taxonomy" id="271060"/>
    <lineage>
        <taxon>Bacteria</taxon>
        <taxon>Pseudomonadati</taxon>
        <taxon>Pseudomonadota</taxon>
        <taxon>Gammaproteobacteria</taxon>
        <taxon>Lysobacterales</taxon>
        <taxon>Lysobacteraceae</taxon>
        <taxon>Lysobacter</taxon>
        <taxon>environmental samples</taxon>
    </lineage>
</organism>
<name>A0A6J4KZ84_9GAMM</name>
<gene>
    <name evidence="1" type="ORF">AVDCRST_MAG71-1141</name>
</gene>
<protein>
    <submittedName>
        <fullName evidence="1">Uncharacterized protein</fullName>
    </submittedName>
</protein>